<name>A0ABD1KYV9_9TELE</name>
<dbReference type="InterPro" id="IPR050951">
    <property type="entry name" value="Retrovirus_Pol_polyprotein"/>
</dbReference>
<accession>A0ABD1KYV9</accession>
<dbReference type="Pfam" id="PF17919">
    <property type="entry name" value="RT_RNaseH_2"/>
    <property type="match status" value="1"/>
</dbReference>
<dbReference type="InterPro" id="IPR012337">
    <property type="entry name" value="RNaseH-like_sf"/>
</dbReference>
<dbReference type="SUPFAM" id="SSF53098">
    <property type="entry name" value="Ribonuclease H-like"/>
    <property type="match status" value="1"/>
</dbReference>
<dbReference type="EMBL" id="JBHFQA010000001">
    <property type="protein sequence ID" value="KAL2104350.1"/>
    <property type="molecule type" value="Genomic_DNA"/>
</dbReference>
<keyword evidence="5" id="KW-1185">Reference proteome</keyword>
<evidence type="ECO:0000256" key="1">
    <source>
        <dbReference type="ARBA" id="ARBA00039658"/>
    </source>
</evidence>
<proteinExistence type="predicted"/>
<protein>
    <recommendedName>
        <fullName evidence="1">Gypsy retrotransposon integrase-like protein 1</fullName>
    </recommendedName>
</protein>
<feature type="domain" description="Integrase zinc-binding" evidence="3">
    <location>
        <begin position="333"/>
        <end position="386"/>
    </location>
</feature>
<dbReference type="Gene3D" id="1.10.340.70">
    <property type="match status" value="1"/>
</dbReference>
<organism evidence="4 5">
    <name type="scientific">Coilia grayii</name>
    <name type="common">Gray's grenadier anchovy</name>
    <dbReference type="NCBI Taxonomy" id="363190"/>
    <lineage>
        <taxon>Eukaryota</taxon>
        <taxon>Metazoa</taxon>
        <taxon>Chordata</taxon>
        <taxon>Craniata</taxon>
        <taxon>Vertebrata</taxon>
        <taxon>Euteleostomi</taxon>
        <taxon>Actinopterygii</taxon>
        <taxon>Neopterygii</taxon>
        <taxon>Teleostei</taxon>
        <taxon>Clupei</taxon>
        <taxon>Clupeiformes</taxon>
        <taxon>Clupeoidei</taxon>
        <taxon>Engraulidae</taxon>
        <taxon>Coilinae</taxon>
        <taxon>Coilia</taxon>
    </lineage>
</organism>
<dbReference type="InterPro" id="IPR043502">
    <property type="entry name" value="DNA/RNA_pol_sf"/>
</dbReference>
<dbReference type="Proteomes" id="UP001591681">
    <property type="component" value="Unassembled WGS sequence"/>
</dbReference>
<dbReference type="PANTHER" id="PTHR37984:SF15">
    <property type="entry name" value="INTEGRASE CATALYTIC DOMAIN-CONTAINING PROTEIN"/>
    <property type="match status" value="1"/>
</dbReference>
<dbReference type="SUPFAM" id="SSF56672">
    <property type="entry name" value="DNA/RNA polymerases"/>
    <property type="match status" value="1"/>
</dbReference>
<dbReference type="Gene3D" id="3.10.10.10">
    <property type="entry name" value="HIV Type 1 Reverse Transcriptase, subunit A, domain 1"/>
    <property type="match status" value="1"/>
</dbReference>
<evidence type="ECO:0000259" key="3">
    <source>
        <dbReference type="Pfam" id="PF17921"/>
    </source>
</evidence>
<evidence type="ECO:0000259" key="2">
    <source>
        <dbReference type="Pfam" id="PF17919"/>
    </source>
</evidence>
<dbReference type="Pfam" id="PF17921">
    <property type="entry name" value="Integrase_H2C2"/>
    <property type="match status" value="1"/>
</dbReference>
<sequence length="479" mass="54354">MKSERKDWEIVTSANPSPECEQVLELLTCVSRWMDLTSEGPISMVKLSQAITLLPKQENLVWGKLLSHVIVSPGSTVKVGPTVARLVPQNILDKLDCGEAKDSVHRIHLTDCPFRLPHRGIPPAHYHKLREVLSEMEEKGITRKSINKYASPLVMVWKKNGDLRIYTDCRCLNAKTVKDAHHLPHQSDCLAALGGEQKRRGRLDRKHKRTGTYRELSPGHWTPACEAPFEDLKRGLMTSVVLAHPNFSKPFILCMDDSLDILGTALSQVLDGEEKARSIAFASLTASSDHLTSLENCGQETLLTWSKDELRALQLQDATVSIVVYYVDWTLRQLRPDVLASVHDLAGHQGQPHKLSLARQRFFWYDMDKNIRNHVKTCRRCILSKTPELAARAPLQSMQTFTPLELVCINFWSAEDKNKSMYVPVITDHFTKLAHTFPCQDQTAKGVAKKLWDNFFYVYLLRMQSHTSPYHPMASGSLW</sequence>
<comment type="caution">
    <text evidence="4">The sequence shown here is derived from an EMBL/GenBank/DDBJ whole genome shotgun (WGS) entry which is preliminary data.</text>
</comment>
<evidence type="ECO:0000313" key="4">
    <source>
        <dbReference type="EMBL" id="KAL2104350.1"/>
    </source>
</evidence>
<feature type="domain" description="Reverse transcriptase/retrotransposon-derived protein RNase H-like" evidence="2">
    <location>
        <begin position="221"/>
        <end position="287"/>
    </location>
</feature>
<evidence type="ECO:0000313" key="5">
    <source>
        <dbReference type="Proteomes" id="UP001591681"/>
    </source>
</evidence>
<reference evidence="4 5" key="1">
    <citation type="submission" date="2024-09" db="EMBL/GenBank/DDBJ databases">
        <title>A chromosome-level genome assembly of Gray's grenadier anchovy, Coilia grayii.</title>
        <authorList>
            <person name="Fu Z."/>
        </authorList>
    </citation>
    <scope>NUCLEOTIDE SEQUENCE [LARGE SCALE GENOMIC DNA]</scope>
    <source>
        <strain evidence="4">G4</strain>
        <tissue evidence="4">Muscle</tissue>
    </source>
</reference>
<dbReference type="InterPro" id="IPR041577">
    <property type="entry name" value="RT_RNaseH_2"/>
</dbReference>
<dbReference type="PANTHER" id="PTHR37984">
    <property type="entry name" value="PROTEIN CBG26694"/>
    <property type="match status" value="1"/>
</dbReference>
<gene>
    <name evidence="4" type="ORF">ACEWY4_001218</name>
</gene>
<dbReference type="InterPro" id="IPR041588">
    <property type="entry name" value="Integrase_H2C2"/>
</dbReference>
<dbReference type="AlphaFoldDB" id="A0ABD1KYV9"/>